<accession>A0ABV1JDR9</accession>
<dbReference type="InterPro" id="IPR000182">
    <property type="entry name" value="GNAT_dom"/>
</dbReference>
<proteinExistence type="predicted"/>
<dbReference type="GO" id="GO:0016746">
    <property type="term" value="F:acyltransferase activity"/>
    <property type="evidence" value="ECO:0007669"/>
    <property type="project" value="UniProtKB-KW"/>
</dbReference>
<gene>
    <name evidence="4" type="ORF">AAA083_09580</name>
</gene>
<evidence type="ECO:0000256" key="2">
    <source>
        <dbReference type="ARBA" id="ARBA00023315"/>
    </source>
</evidence>
<sequence>MNGTTLQFRQATPDDIPGILEMIRRLAAYEKAEDEVRATPELLNEWMFEKRAAEAVVAVAPDAGIVGIAVFFQNFSTWTGSGGMYLEDLFIDEPYRGNGAGRALMAHLAGICKERGWVRLDWACLDWNEPSLGFYQSIGAARMDEWVHHRLTGAALDSLAAEVG</sequence>
<name>A0ABV1JDR9_9ACTN</name>
<dbReference type="PROSITE" id="PS51186">
    <property type="entry name" value="GNAT"/>
    <property type="match status" value="1"/>
</dbReference>
<dbReference type="Gene3D" id="3.40.630.30">
    <property type="match status" value="1"/>
</dbReference>
<evidence type="ECO:0000313" key="5">
    <source>
        <dbReference type="Proteomes" id="UP001487305"/>
    </source>
</evidence>
<keyword evidence="2 4" id="KW-0012">Acyltransferase</keyword>
<dbReference type="InterPro" id="IPR016181">
    <property type="entry name" value="Acyl_CoA_acyltransferase"/>
</dbReference>
<dbReference type="EC" id="2.3.1.-" evidence="4"/>
<reference evidence="4 5" key="1">
    <citation type="submission" date="2024-04" db="EMBL/GenBank/DDBJ databases">
        <title>Human intestinal bacterial collection.</title>
        <authorList>
            <person name="Pauvert C."/>
            <person name="Hitch T.C.A."/>
            <person name="Clavel T."/>
        </authorList>
    </citation>
    <scope>NUCLEOTIDE SEQUENCE [LARGE SCALE GENOMIC DNA]</scope>
    <source>
        <strain evidence="4 5">CLA-KB-H42</strain>
    </source>
</reference>
<dbReference type="EMBL" id="JBBNOP010000007">
    <property type="protein sequence ID" value="MEQ3363223.1"/>
    <property type="molecule type" value="Genomic_DNA"/>
</dbReference>
<keyword evidence="1 4" id="KW-0808">Transferase</keyword>
<evidence type="ECO:0000313" key="4">
    <source>
        <dbReference type="EMBL" id="MEQ3363223.1"/>
    </source>
</evidence>
<dbReference type="Proteomes" id="UP001487305">
    <property type="component" value="Unassembled WGS sequence"/>
</dbReference>
<comment type="caution">
    <text evidence="4">The sequence shown here is derived from an EMBL/GenBank/DDBJ whole genome shotgun (WGS) entry which is preliminary data.</text>
</comment>
<dbReference type="PANTHER" id="PTHR10545:SF29">
    <property type="entry name" value="GH14572P-RELATED"/>
    <property type="match status" value="1"/>
</dbReference>
<evidence type="ECO:0000256" key="1">
    <source>
        <dbReference type="ARBA" id="ARBA00022679"/>
    </source>
</evidence>
<organism evidence="4 5">
    <name type="scientific">Raoultibacter massiliensis</name>
    <dbReference type="NCBI Taxonomy" id="1852371"/>
    <lineage>
        <taxon>Bacteria</taxon>
        <taxon>Bacillati</taxon>
        <taxon>Actinomycetota</taxon>
        <taxon>Coriobacteriia</taxon>
        <taxon>Eggerthellales</taxon>
        <taxon>Eggerthellaceae</taxon>
        <taxon>Raoultibacter</taxon>
    </lineage>
</organism>
<feature type="domain" description="N-acetyltransferase" evidence="3">
    <location>
        <begin position="6"/>
        <end position="162"/>
    </location>
</feature>
<dbReference type="InterPro" id="IPR051016">
    <property type="entry name" value="Diverse_Substrate_AcTransf"/>
</dbReference>
<protein>
    <submittedName>
        <fullName evidence="4">GNAT family N-acetyltransferase</fullName>
        <ecNumber evidence="4">2.3.1.-</ecNumber>
    </submittedName>
</protein>
<dbReference type="SUPFAM" id="SSF55729">
    <property type="entry name" value="Acyl-CoA N-acyltransferases (Nat)"/>
    <property type="match status" value="1"/>
</dbReference>
<dbReference type="RefSeq" id="WP_102374372.1">
    <property type="nucleotide sequence ID" value="NZ_JBBNOP010000007.1"/>
</dbReference>
<dbReference type="Pfam" id="PF00583">
    <property type="entry name" value="Acetyltransf_1"/>
    <property type="match status" value="1"/>
</dbReference>
<dbReference type="CDD" id="cd04301">
    <property type="entry name" value="NAT_SF"/>
    <property type="match status" value="1"/>
</dbReference>
<keyword evidence="5" id="KW-1185">Reference proteome</keyword>
<dbReference type="PANTHER" id="PTHR10545">
    <property type="entry name" value="DIAMINE N-ACETYLTRANSFERASE"/>
    <property type="match status" value="1"/>
</dbReference>
<evidence type="ECO:0000259" key="3">
    <source>
        <dbReference type="PROSITE" id="PS51186"/>
    </source>
</evidence>